<keyword evidence="4" id="KW-0539">Nucleus</keyword>
<dbReference type="GO" id="GO:0005737">
    <property type="term" value="C:cytoplasm"/>
    <property type="evidence" value="ECO:0007669"/>
    <property type="project" value="TreeGrafter"/>
</dbReference>
<dbReference type="GO" id="GO:0005634">
    <property type="term" value="C:nucleus"/>
    <property type="evidence" value="ECO:0007669"/>
    <property type="project" value="UniProtKB-SubCell"/>
</dbReference>
<dbReference type="Gene3D" id="1.25.10.10">
    <property type="entry name" value="Leucine-rich Repeat Variant"/>
    <property type="match status" value="2"/>
</dbReference>
<evidence type="ECO:0000256" key="4">
    <source>
        <dbReference type="ARBA" id="ARBA00023242"/>
    </source>
</evidence>
<dbReference type="GO" id="GO:0006606">
    <property type="term" value="P:protein import into nucleus"/>
    <property type="evidence" value="ECO:0007669"/>
    <property type="project" value="TreeGrafter"/>
</dbReference>
<evidence type="ECO:0000256" key="1">
    <source>
        <dbReference type="ARBA" id="ARBA00004123"/>
    </source>
</evidence>
<protein>
    <recommendedName>
        <fullName evidence="7">Importin N-terminal domain-containing protein</fullName>
    </recommendedName>
</protein>
<feature type="compositionally biased region" description="Polar residues" evidence="5">
    <location>
        <begin position="1629"/>
        <end position="1642"/>
    </location>
</feature>
<comment type="similarity">
    <text evidence="2">Belongs to the importin beta family.</text>
</comment>
<dbReference type="InterPro" id="IPR051345">
    <property type="entry name" value="Importin_beta-like_NTR"/>
</dbReference>
<dbReference type="InterPro" id="IPR016024">
    <property type="entry name" value="ARM-type_fold"/>
</dbReference>
<dbReference type="PANTHER" id="PTHR12363:SF33">
    <property type="entry name" value="IMPORTIN-13"/>
    <property type="match status" value="1"/>
</dbReference>
<organism evidence="6">
    <name type="scientific">Chromera velia CCMP2878</name>
    <dbReference type="NCBI Taxonomy" id="1169474"/>
    <lineage>
        <taxon>Eukaryota</taxon>
        <taxon>Sar</taxon>
        <taxon>Alveolata</taxon>
        <taxon>Colpodellida</taxon>
        <taxon>Chromeraceae</taxon>
        <taxon>Chromera</taxon>
    </lineage>
</organism>
<keyword evidence="3" id="KW-0813">Transport</keyword>
<evidence type="ECO:0000256" key="2">
    <source>
        <dbReference type="ARBA" id="ARBA00007991"/>
    </source>
</evidence>
<proteinExistence type="inferred from homology"/>
<accession>A0A0G4GC25</accession>
<dbReference type="SUPFAM" id="SSF48371">
    <property type="entry name" value="ARM repeat"/>
    <property type="match status" value="2"/>
</dbReference>
<sequence length="1670" mass="178390">MAVNVDYAFVEQRVRDLWFGSDPQARQAANAWMMQFQNTPEAWTLSHNLISSTDATFQFVGLQVLHYKIRHQFSTFPGDPRTLISKVAEYLSDDQGRLQQVARLRAALCLGGLVLRAITGVWQTAVEDVIQIARSAPPAEAVRRRILVCNALGAAPEELRHLALQFVKRSPQALALLAKAPEVISFLQECLSACVGAGVGTSDSSPLVEAAAQCGHAWASNDLDISLFESPELSGAVASLLSGFASSDSFLEFLRRGLRNSKAYQYNWKMAEQGLGQGGPTAAQLLGLPGEGAILSSLLTQLSRVAPGMQRLAAQGGSAPLDEKDERTVAGWAELVFLIGEGFPQLFMQLPEELAAPLGIVGGIDAAPVGVFRSIMGAHPRGALMAVNVDYAFVEQRVRDLWFGSDPQARQAANAWMMQFQNTPEAWTLSHNLISSTDATFQFVGLQVLHYKIRHQFSTFPGDPRTLISKVAEYLSDDQGRLQQVARLRAALCLGGLVLRAITGVWQTAVEDVIQIARSAPPAEAVRRRILVCNALGAAPEELRHLALQFVKRSPQALALLAKAPEVISFLQECLSACVGAGVGTSDSSPLVEAAAQCGHAWASNDLDISLFESPELSGAVASLLSGFASSDSFLEFLRRGLRNSKAYQYNWKMAEQGLGQGGPTAAQLLGLPGEGAILSSLLTQLSRVAPGMQRLAAQGGSAPLDEKDERTVAGWAELVFLIGEGFPQLFMQLPEELAAPLGIVGGIDAAPVGVFRSIMGAHPRGALVGRLHGVPPLFSFFANVKEMKNENLLDDVWLGGLLGALTDPTVRALAGHCRRDNKCWADVEEGELKLYREAAEYTLGDLWLLCDKLGREQGESFIVFLAKLLEVAIGKQDCPGCEVLVFFIDVIFECVCEVRPSLFQILALMQQVPLDVACGQKTIQLVKKITHLTASSGDLALPCFRLCCRFFSLVPGMAAGALKDLADHAGRRLASDGVFGDLLALAEREAVNQTPCTDALLFASLAHVTGSLPDASVHEGTARALNSTVTALQAMVGEGSPPLFSASGNALMPQAQADRQRAHDAFRLLCRFSSLVDALAGTLEEIREAPGADRRRRPLVQVCEKRLEEGSPEGSPASQLLLAVLASRPSQAHGGGGGSSLWELLLHLVSGCLRSLSAVETGIASPSLTPAGHTQHGHPSIWTDGQIPTTFSESALAAASIGAVRSVIRGVGEGGSELWSPLLSLLSGLVAEEKQKLATASIAPPSAFAAHPGGSVRLLPALAAVSWVPALIVTSKRRRTELCEMSRGGLANLLGDAVAIGQVAEQQAQYDALSPLFTLSASVMIYWGGMTPGARGRNENFLPPSDREREVASALLTSQVFSDTVRLAMARMAAPGDSEGRASEDALKASLLLAETASLALLSLHVDGRGLGVGMSNGGPEGTSIVQRHCCELLRVILLNMHRWPRLVFELAARLGLLIQKGLGGSVTETALKIWGGDVENAMARCQQQIAAESLDPAGNPSDIPQTLALLRFLGFAGPQFFMEPRIQNVAAFALGALKAEPQLRGLLLSLRDIAQGLKTVDDMVAYEMLLAENSGNFVGTCFLQRIQAILSERQRSLVSPSQDQSGQEPLPPIVDQLWRPTADRNVSETGRNWPVLTNSDMVEATAPDAVQPSKNGTTLQGEGERKGE</sequence>
<gene>
    <name evidence="6" type="ORF">Cvel_21163</name>
</gene>
<dbReference type="InterPro" id="IPR011989">
    <property type="entry name" value="ARM-like"/>
</dbReference>
<evidence type="ECO:0000313" key="6">
    <source>
        <dbReference type="EMBL" id="CEM26518.1"/>
    </source>
</evidence>
<feature type="region of interest" description="Disordered" evidence="5">
    <location>
        <begin position="1626"/>
        <end position="1670"/>
    </location>
</feature>
<evidence type="ECO:0000256" key="3">
    <source>
        <dbReference type="ARBA" id="ARBA00022448"/>
    </source>
</evidence>
<evidence type="ECO:0000256" key="5">
    <source>
        <dbReference type="SAM" id="MobiDB-lite"/>
    </source>
</evidence>
<name>A0A0G4GC25_9ALVE</name>
<reference evidence="6" key="1">
    <citation type="submission" date="2014-11" db="EMBL/GenBank/DDBJ databases">
        <authorList>
            <person name="Otto D Thomas"/>
            <person name="Naeem Raeece"/>
        </authorList>
    </citation>
    <scope>NUCLEOTIDE SEQUENCE</scope>
</reference>
<dbReference type="PANTHER" id="PTHR12363">
    <property type="entry name" value="TRANSPORTIN 3 AND IMPORTIN 13"/>
    <property type="match status" value="1"/>
</dbReference>
<comment type="subcellular location">
    <subcellularLocation>
        <location evidence="1">Nucleus</location>
    </subcellularLocation>
</comment>
<evidence type="ECO:0008006" key="7">
    <source>
        <dbReference type="Google" id="ProtNLM"/>
    </source>
</evidence>
<dbReference type="EMBL" id="CDMZ01001063">
    <property type="protein sequence ID" value="CEM26518.1"/>
    <property type="molecule type" value="Genomic_DNA"/>
</dbReference>